<evidence type="ECO:0000313" key="22">
    <source>
        <dbReference type="EMBL" id="ENO91704.1"/>
    </source>
</evidence>
<feature type="binding site" evidence="17">
    <location>
        <position position="432"/>
    </location>
    <ligand>
        <name>AMP</name>
        <dbReference type="ChEBI" id="CHEBI:456215"/>
    </ligand>
</feature>
<proteinExistence type="inferred from homology"/>
<dbReference type="CDD" id="cd01171">
    <property type="entry name" value="YXKO-related"/>
    <property type="match status" value="1"/>
</dbReference>
<dbReference type="InterPro" id="IPR029056">
    <property type="entry name" value="Ribokinase-like"/>
</dbReference>
<evidence type="ECO:0000256" key="14">
    <source>
        <dbReference type="ARBA" id="ARBA00025153"/>
    </source>
</evidence>
<keyword evidence="22" id="KW-0808">Transferase</keyword>
<evidence type="ECO:0000259" key="20">
    <source>
        <dbReference type="PROSITE" id="PS51383"/>
    </source>
</evidence>
<dbReference type="Proteomes" id="UP000013047">
    <property type="component" value="Unassembled WGS sequence"/>
</dbReference>
<dbReference type="PROSITE" id="PS51383">
    <property type="entry name" value="YJEF_C_3"/>
    <property type="match status" value="1"/>
</dbReference>
<dbReference type="InterPro" id="IPR036652">
    <property type="entry name" value="YjeF_N_dom_sf"/>
</dbReference>
<comment type="catalytic activity">
    <reaction evidence="1 18 19">
        <text>(6R)-NADHX = (6S)-NADHX</text>
        <dbReference type="Rhea" id="RHEA:32215"/>
        <dbReference type="ChEBI" id="CHEBI:64074"/>
        <dbReference type="ChEBI" id="CHEBI:64075"/>
        <dbReference type="EC" id="5.1.99.6"/>
    </reaction>
</comment>
<dbReference type="GO" id="GO:0110051">
    <property type="term" value="P:metabolite repair"/>
    <property type="evidence" value="ECO:0007669"/>
    <property type="project" value="TreeGrafter"/>
</dbReference>
<dbReference type="SUPFAM" id="SSF53613">
    <property type="entry name" value="Ribokinase-like"/>
    <property type="match status" value="1"/>
</dbReference>
<keyword evidence="5 18" id="KW-0479">Metal-binding</keyword>
<keyword evidence="6 17" id="KW-0547">Nucleotide-binding</keyword>
<dbReference type="PANTHER" id="PTHR12592">
    <property type="entry name" value="ATP-DEPENDENT (S)-NAD(P)H-HYDRATE DEHYDRATASE FAMILY MEMBER"/>
    <property type="match status" value="1"/>
</dbReference>
<keyword evidence="8 17" id="KW-0521">NADP</keyword>
<comment type="caution">
    <text evidence="22">The sequence shown here is derived from an EMBL/GenBank/DDBJ whole genome shotgun (WGS) entry which is preliminary data.</text>
</comment>
<dbReference type="InterPro" id="IPR000631">
    <property type="entry name" value="CARKD"/>
</dbReference>
<gene>
    <name evidence="18" type="primary">nnrE</name>
    <name evidence="17" type="synonym">nnrD</name>
    <name evidence="22" type="ORF">C667_22379</name>
</gene>
<evidence type="ECO:0000256" key="7">
    <source>
        <dbReference type="ARBA" id="ARBA00022840"/>
    </source>
</evidence>
<dbReference type="EMBL" id="AMXF01000368">
    <property type="protein sequence ID" value="ENO91704.1"/>
    <property type="molecule type" value="Genomic_DNA"/>
</dbReference>
<comment type="similarity">
    <text evidence="18">Belongs to the NnrE/AIBP family.</text>
</comment>
<dbReference type="GO" id="GO:0046496">
    <property type="term" value="P:nicotinamide nucleotide metabolic process"/>
    <property type="evidence" value="ECO:0007669"/>
    <property type="project" value="UniProtKB-UniRule"/>
</dbReference>
<evidence type="ECO:0000256" key="5">
    <source>
        <dbReference type="ARBA" id="ARBA00022723"/>
    </source>
</evidence>
<dbReference type="PROSITE" id="PS01050">
    <property type="entry name" value="YJEF_C_2"/>
    <property type="match status" value="1"/>
</dbReference>
<keyword evidence="11 18" id="KW-0413">Isomerase</keyword>
<sequence>MFSPLRPIYPVAGIREIEDKLIPNARPPLMERAGRAAAQDAVRLIMDRPGPILVACGPGNNGGDGFVMARQLAQAGREVVVAFCSAAERLPAEAAKAHADYLAAGGSIVSDLPAAPTNGWALVVDALFGIGLGRPIEGRYAAWIQTLNAQPCPRMALDVPSGLDADTGSPLGATFRATHTTTFIALKPGLLTNDGPDHCGEISVQRIDIDAAAWLPAHGHAVAPSLFRHLLQPRPRNTHKGLYGDAAILGGHAGMVGAALLAGRAALWLGTGRVYVGLLDPAGPAVDFAHPELMLRRADTLPERLSALAIGPGLGTEHASAAALANALARPIPLLLDADALNLVAGDATLRQALCARGTATVLTPHPAEAARLLGTDTASVQADRLRAALELARRYRALIVLKGCGSIVATPDERWFINGSGHSGMASAGMGDVLSGLVTALLAQGWPPESALIAGVHLHGAAASRLAREGIGPVGLTASETIDAARGVFNGWLIEAQNAALGAATPMRPGAIR</sequence>
<dbReference type="GO" id="GO:0016301">
    <property type="term" value="F:kinase activity"/>
    <property type="evidence" value="ECO:0007669"/>
    <property type="project" value="UniProtKB-KW"/>
</dbReference>
<evidence type="ECO:0000256" key="12">
    <source>
        <dbReference type="ARBA" id="ARBA00023239"/>
    </source>
</evidence>
<comment type="catalytic activity">
    <reaction evidence="15 17 19">
        <text>(6S)-NADHX + ADP = AMP + phosphate + NADH + H(+)</text>
        <dbReference type="Rhea" id="RHEA:32223"/>
        <dbReference type="ChEBI" id="CHEBI:15378"/>
        <dbReference type="ChEBI" id="CHEBI:43474"/>
        <dbReference type="ChEBI" id="CHEBI:57945"/>
        <dbReference type="ChEBI" id="CHEBI:64074"/>
        <dbReference type="ChEBI" id="CHEBI:456215"/>
        <dbReference type="ChEBI" id="CHEBI:456216"/>
        <dbReference type="EC" id="4.2.1.136"/>
    </reaction>
</comment>
<dbReference type="PIRSF" id="PIRSF017184">
    <property type="entry name" value="Nnr"/>
    <property type="match status" value="1"/>
</dbReference>
<dbReference type="Pfam" id="PF03853">
    <property type="entry name" value="YjeF_N"/>
    <property type="match status" value="1"/>
</dbReference>
<evidence type="ECO:0000256" key="18">
    <source>
        <dbReference type="HAMAP-Rule" id="MF_01966"/>
    </source>
</evidence>
<dbReference type="EC" id="5.1.99.6" evidence="19"/>
<evidence type="ECO:0000256" key="9">
    <source>
        <dbReference type="ARBA" id="ARBA00022958"/>
    </source>
</evidence>
<evidence type="ECO:0000256" key="2">
    <source>
        <dbReference type="ARBA" id="ARBA00000909"/>
    </source>
</evidence>
<keyword evidence="9 18" id="KW-0630">Potassium</keyword>
<evidence type="ECO:0000256" key="13">
    <source>
        <dbReference type="ARBA" id="ARBA00023268"/>
    </source>
</evidence>
<dbReference type="OrthoDB" id="9806925at2"/>
<feature type="domain" description="YjeF C-terminal" evidence="20">
    <location>
        <begin position="223"/>
        <end position="493"/>
    </location>
</feature>
<dbReference type="PANTHER" id="PTHR12592:SF0">
    <property type="entry name" value="ATP-DEPENDENT (S)-NAD(P)H-HYDRATE DEHYDRATASE"/>
    <property type="match status" value="1"/>
</dbReference>
<reference evidence="22 23" key="1">
    <citation type="submission" date="2012-09" db="EMBL/GenBank/DDBJ databases">
        <title>Draft Genome Sequences of 6 Strains from Genus Thauera.</title>
        <authorList>
            <person name="Liu B."/>
            <person name="Shapleigh J.P."/>
            <person name="Frostegard A.H."/>
        </authorList>
    </citation>
    <scope>NUCLEOTIDE SEQUENCE [LARGE SCALE GENOMIC DNA]</scope>
    <source>
        <strain evidence="22 23">B4P</strain>
    </source>
</reference>
<evidence type="ECO:0000256" key="19">
    <source>
        <dbReference type="PIRNR" id="PIRNR017184"/>
    </source>
</evidence>
<dbReference type="GO" id="GO:0052855">
    <property type="term" value="F:ADP-dependent NAD(P)H-hydrate dehydratase activity"/>
    <property type="evidence" value="ECO:0007669"/>
    <property type="project" value="UniProtKB-UniRule"/>
</dbReference>
<keyword evidence="13" id="KW-0511">Multifunctional enzyme</keyword>
<feature type="binding site" evidence="18">
    <location>
        <begin position="60"/>
        <end position="64"/>
    </location>
    <ligand>
        <name>(6S)-NADPHX</name>
        <dbReference type="ChEBI" id="CHEBI:64076"/>
    </ligand>
</feature>
<evidence type="ECO:0000256" key="17">
    <source>
        <dbReference type="HAMAP-Rule" id="MF_01965"/>
    </source>
</evidence>
<dbReference type="Pfam" id="PF01256">
    <property type="entry name" value="Carb_kinase"/>
    <property type="match status" value="1"/>
</dbReference>
<evidence type="ECO:0000256" key="6">
    <source>
        <dbReference type="ARBA" id="ARBA00022741"/>
    </source>
</evidence>
<comment type="similarity">
    <text evidence="4 19">In the C-terminal section; belongs to the NnrD/CARKD family.</text>
</comment>
<feature type="binding site" evidence="18">
    <location>
        <begin position="129"/>
        <end position="135"/>
    </location>
    <ligand>
        <name>(6S)-NADPHX</name>
        <dbReference type="ChEBI" id="CHEBI:64076"/>
    </ligand>
</feature>
<organism evidence="22 23">
    <name type="scientific">Thauera phenylacetica B4P</name>
    <dbReference type="NCBI Taxonomy" id="1234382"/>
    <lineage>
        <taxon>Bacteria</taxon>
        <taxon>Pseudomonadati</taxon>
        <taxon>Pseudomonadota</taxon>
        <taxon>Betaproteobacteria</taxon>
        <taxon>Rhodocyclales</taxon>
        <taxon>Zoogloeaceae</taxon>
        <taxon>Thauera</taxon>
    </lineage>
</organism>
<comment type="function">
    <text evidence="18">Catalyzes the epimerization of the S- and R-forms of NAD(P)HX, a damaged form of NAD(P)H that is a result of enzymatic or heat-dependent hydration. This is a prerequisite for the S-specific NAD(P)H-hydrate dehydratase to allow the repair of both epimers of NAD(P)HX.</text>
</comment>
<keyword evidence="7 17" id="KW-0067">ATP-binding</keyword>
<comment type="cofactor">
    <cofactor evidence="17">
        <name>Mg(2+)</name>
        <dbReference type="ChEBI" id="CHEBI:18420"/>
    </cofactor>
</comment>
<protein>
    <recommendedName>
        <fullName evidence="19">Bifunctional NAD(P)H-hydrate repair enzyme</fullName>
    </recommendedName>
    <alternativeName>
        <fullName evidence="19">Nicotinamide nucleotide repair protein</fullName>
    </alternativeName>
    <domain>
        <recommendedName>
            <fullName evidence="19">ADP-dependent (S)-NAD(P)H-hydrate dehydratase</fullName>
            <ecNumber evidence="19">4.2.1.136</ecNumber>
        </recommendedName>
        <alternativeName>
            <fullName evidence="19">ADP-dependent NAD(P)HX dehydratase</fullName>
        </alternativeName>
    </domain>
    <domain>
        <recommendedName>
            <fullName evidence="19">NAD(P)H-hydrate epimerase</fullName>
            <ecNumber evidence="19">5.1.99.6</ecNumber>
        </recommendedName>
    </domain>
</protein>
<dbReference type="EC" id="4.2.1.136" evidence="19"/>
<dbReference type="NCBIfam" id="TIGR00196">
    <property type="entry name" value="yjeF_cterm"/>
    <property type="match status" value="1"/>
</dbReference>
<evidence type="ECO:0000259" key="21">
    <source>
        <dbReference type="PROSITE" id="PS51385"/>
    </source>
</evidence>
<accession>N6ZHU9</accession>
<name>N6ZHU9_9RHOO</name>
<evidence type="ECO:0000256" key="1">
    <source>
        <dbReference type="ARBA" id="ARBA00000013"/>
    </source>
</evidence>
<evidence type="ECO:0000256" key="10">
    <source>
        <dbReference type="ARBA" id="ARBA00023027"/>
    </source>
</evidence>
<dbReference type="SUPFAM" id="SSF64153">
    <property type="entry name" value="YjeF N-terminal domain-like"/>
    <property type="match status" value="1"/>
</dbReference>
<evidence type="ECO:0000256" key="15">
    <source>
        <dbReference type="ARBA" id="ARBA00048238"/>
    </source>
</evidence>
<dbReference type="GO" id="GO:0046872">
    <property type="term" value="F:metal ion binding"/>
    <property type="evidence" value="ECO:0007669"/>
    <property type="project" value="UniProtKB-UniRule"/>
</dbReference>
<dbReference type="Gene3D" id="3.40.1190.20">
    <property type="match status" value="1"/>
</dbReference>
<dbReference type="RefSeq" id="WP_004385336.1">
    <property type="nucleotide sequence ID" value="NZ_AMXF01000368.1"/>
</dbReference>
<keyword evidence="22" id="KW-0418">Kinase</keyword>
<dbReference type="InterPro" id="IPR017953">
    <property type="entry name" value="Carbohydrate_kinase_pred_CS"/>
</dbReference>
<comment type="cofactor">
    <cofactor evidence="18 19">
        <name>K(+)</name>
        <dbReference type="ChEBI" id="CHEBI:29103"/>
    </cofactor>
    <text evidence="18 19">Binds 1 potassium ion per subunit.</text>
</comment>
<feature type="domain" description="YjeF N-terminal" evidence="21">
    <location>
        <begin position="14"/>
        <end position="215"/>
    </location>
</feature>
<dbReference type="Gene3D" id="3.40.50.10260">
    <property type="entry name" value="YjeF N-terminal domain"/>
    <property type="match status" value="1"/>
</dbReference>
<evidence type="ECO:0000313" key="23">
    <source>
        <dbReference type="Proteomes" id="UP000013047"/>
    </source>
</evidence>
<comment type="catalytic activity">
    <reaction evidence="16 17 19">
        <text>(6S)-NADPHX + ADP = AMP + phosphate + NADPH + H(+)</text>
        <dbReference type="Rhea" id="RHEA:32235"/>
        <dbReference type="ChEBI" id="CHEBI:15378"/>
        <dbReference type="ChEBI" id="CHEBI:43474"/>
        <dbReference type="ChEBI" id="CHEBI:57783"/>
        <dbReference type="ChEBI" id="CHEBI:64076"/>
        <dbReference type="ChEBI" id="CHEBI:456215"/>
        <dbReference type="ChEBI" id="CHEBI:456216"/>
        <dbReference type="EC" id="4.2.1.136"/>
    </reaction>
</comment>
<feature type="binding site" evidence="17">
    <location>
        <position position="433"/>
    </location>
    <ligand>
        <name>(6S)-NADPHX</name>
        <dbReference type="ChEBI" id="CHEBI:64076"/>
    </ligand>
</feature>
<evidence type="ECO:0000256" key="4">
    <source>
        <dbReference type="ARBA" id="ARBA00009524"/>
    </source>
</evidence>
<evidence type="ECO:0000256" key="11">
    <source>
        <dbReference type="ARBA" id="ARBA00023235"/>
    </source>
</evidence>
<dbReference type="InterPro" id="IPR004443">
    <property type="entry name" value="YjeF_N_dom"/>
</dbReference>
<keyword evidence="12 17" id="KW-0456">Lyase</keyword>
<dbReference type="AlphaFoldDB" id="N6ZHU9"/>
<comment type="subunit">
    <text evidence="17">Homotetramer.</text>
</comment>
<feature type="binding site" evidence="17">
    <location>
        <position position="366"/>
    </location>
    <ligand>
        <name>(6S)-NADPHX</name>
        <dbReference type="ChEBI" id="CHEBI:64076"/>
    </ligand>
</feature>
<dbReference type="GO" id="GO:0052856">
    <property type="term" value="F:NAD(P)HX epimerase activity"/>
    <property type="evidence" value="ECO:0007669"/>
    <property type="project" value="UniProtKB-UniRule"/>
</dbReference>
<evidence type="ECO:0000256" key="16">
    <source>
        <dbReference type="ARBA" id="ARBA00049209"/>
    </source>
</evidence>
<comment type="function">
    <text evidence="17">Catalyzes the dehydration of the S-form of NAD(P)HX at the expense of ADP, which is converted to AMP. Together with NAD(P)HX epimerase, which catalyzes the epimerization of the S- and R-forms, the enzyme allows the repair of both epimers of NAD(P)HX, a damaged form of NAD(P)H that is a result of enzymatic or heat-dependent hydration.</text>
</comment>
<comment type="function">
    <text evidence="14 19">Bifunctional enzyme that catalyzes the epimerization of the S- and R-forms of NAD(P)HX and the dehydration of the S-form of NAD(P)HX at the expense of ADP, which is converted to AMP. This allows the repair of both epimers of NAD(P)HX, a damaged form of NAD(P)H that is a result of enzymatic or heat-dependent hydration.</text>
</comment>
<dbReference type="PROSITE" id="PS51385">
    <property type="entry name" value="YJEF_N"/>
    <property type="match status" value="1"/>
</dbReference>
<keyword evidence="23" id="KW-1185">Reference proteome</keyword>
<feature type="binding site" evidence="18">
    <location>
        <position position="158"/>
    </location>
    <ligand>
        <name>(6S)-NADPHX</name>
        <dbReference type="ChEBI" id="CHEBI:64076"/>
    </ligand>
</feature>
<comment type="similarity">
    <text evidence="17">Belongs to the NnrD/CARKD family.</text>
</comment>
<dbReference type="InterPro" id="IPR030677">
    <property type="entry name" value="Nnr"/>
</dbReference>
<dbReference type="GO" id="GO:0005524">
    <property type="term" value="F:ATP binding"/>
    <property type="evidence" value="ECO:0007669"/>
    <property type="project" value="UniProtKB-UniRule"/>
</dbReference>
<feature type="binding site" evidence="18">
    <location>
        <position position="161"/>
    </location>
    <ligand>
        <name>K(+)</name>
        <dbReference type="ChEBI" id="CHEBI:29103"/>
    </ligand>
</feature>
<evidence type="ECO:0000256" key="8">
    <source>
        <dbReference type="ARBA" id="ARBA00022857"/>
    </source>
</evidence>
<dbReference type="NCBIfam" id="TIGR00197">
    <property type="entry name" value="yjeF_nterm"/>
    <property type="match status" value="1"/>
</dbReference>
<feature type="binding site" evidence="18">
    <location>
        <position position="61"/>
    </location>
    <ligand>
        <name>K(+)</name>
        <dbReference type="ChEBI" id="CHEBI:29103"/>
    </ligand>
</feature>
<feature type="binding site" evidence="18">
    <location>
        <position position="140"/>
    </location>
    <ligand>
        <name>(6S)-NADPHX</name>
        <dbReference type="ChEBI" id="CHEBI:64076"/>
    </ligand>
</feature>
<feature type="binding site" evidence="17">
    <location>
        <position position="258"/>
    </location>
    <ligand>
        <name>(6S)-NADPHX</name>
        <dbReference type="ChEBI" id="CHEBI:64076"/>
    </ligand>
</feature>
<feature type="binding site" evidence="17">
    <location>
        <begin position="403"/>
        <end position="407"/>
    </location>
    <ligand>
        <name>AMP</name>
        <dbReference type="ChEBI" id="CHEBI:456215"/>
    </ligand>
</feature>
<feature type="binding site" evidence="18">
    <location>
        <position position="125"/>
    </location>
    <ligand>
        <name>K(+)</name>
        <dbReference type="ChEBI" id="CHEBI:29103"/>
    </ligand>
</feature>
<comment type="catalytic activity">
    <reaction evidence="2 18 19">
        <text>(6R)-NADPHX = (6S)-NADPHX</text>
        <dbReference type="Rhea" id="RHEA:32227"/>
        <dbReference type="ChEBI" id="CHEBI:64076"/>
        <dbReference type="ChEBI" id="CHEBI:64077"/>
        <dbReference type="EC" id="5.1.99.6"/>
    </reaction>
</comment>
<dbReference type="HAMAP" id="MF_01966">
    <property type="entry name" value="NADHX_epimerase"/>
    <property type="match status" value="1"/>
</dbReference>
<evidence type="ECO:0000256" key="3">
    <source>
        <dbReference type="ARBA" id="ARBA00006001"/>
    </source>
</evidence>
<dbReference type="HAMAP" id="MF_01965">
    <property type="entry name" value="NADHX_dehydratase"/>
    <property type="match status" value="1"/>
</dbReference>
<keyword evidence="10 17" id="KW-0520">NAD</keyword>
<comment type="similarity">
    <text evidence="3 19">In the N-terminal section; belongs to the NnrE/AIBP family.</text>
</comment>
<feature type="binding site" evidence="17">
    <location>
        <position position="313"/>
    </location>
    <ligand>
        <name>(6S)-NADPHX</name>
        <dbReference type="ChEBI" id="CHEBI:64076"/>
    </ligand>
</feature>